<evidence type="ECO:0000256" key="1">
    <source>
        <dbReference type="SAM" id="MobiDB-lite"/>
    </source>
</evidence>
<reference evidence="4" key="6">
    <citation type="journal article" date="2008" name="Nucleic Acids Res.">
        <title>The rice annotation project database (RAP-DB): 2008 update.</title>
        <authorList>
            <consortium name="The rice annotation project (RAP)"/>
        </authorList>
    </citation>
    <scope>GENOME REANNOTATION</scope>
    <source>
        <strain evidence="4">cv. Nipponbare</strain>
    </source>
</reference>
<feature type="compositionally biased region" description="Low complexity" evidence="1">
    <location>
        <begin position="209"/>
        <end position="218"/>
    </location>
</feature>
<dbReference type="EMBL" id="AC091234">
    <property type="protein sequence ID" value="AAN64446.1"/>
    <property type="molecule type" value="Genomic_DNA"/>
</dbReference>
<reference evidence="3" key="4">
    <citation type="submission" date="2006-01" db="EMBL/GenBank/DDBJ databases">
        <title>Oryza sativa chromosome 3 BAC OSJNBa0053G10 genomic sequence.</title>
        <authorList>
            <person name="Buell C.R."/>
            <person name="Yuan Q."/>
            <person name="Ouyang S."/>
            <person name="Liu J."/>
            <person name="Gansberger K."/>
            <person name="Jones K.M."/>
            <person name="Overton II L.L."/>
            <person name="Tsitrin T."/>
            <person name="Kim M.M."/>
            <person name="Bera J.J."/>
            <person name="Jin S.S."/>
            <person name="Fadrosh D.W."/>
            <person name="Tallon L.J."/>
            <person name="Koo H."/>
            <person name="Zismann V."/>
            <person name="Hsiao J."/>
            <person name="Blunt S."/>
            <person name="Vanaken S.S."/>
            <person name="Riedmuller S.B."/>
            <person name="Utterback T.T."/>
            <person name="Feldblyum T.V."/>
            <person name="Yang Q.Q."/>
            <person name="Haas B.J."/>
            <person name="Suh B.B."/>
            <person name="Peterson J.J."/>
            <person name="Quackenbush J."/>
            <person name="White O."/>
            <person name="Salzberg S.L."/>
            <person name="Fraser C.M."/>
        </authorList>
    </citation>
    <scope>NUCLEOTIDE SEQUENCE</scope>
</reference>
<feature type="region of interest" description="Disordered" evidence="1">
    <location>
        <begin position="145"/>
        <end position="247"/>
    </location>
</feature>
<evidence type="ECO:0000313" key="3">
    <source>
        <dbReference type="EMBL" id="AAP44585.1"/>
    </source>
</evidence>
<gene>
    <name evidence="2" type="primary">OSJNBa0057E11.23</name>
    <name evidence="3" type="ORF">OSJNBa0053G10.3</name>
</gene>
<accession>Q7G7H1</accession>
<reference evidence="2" key="5">
    <citation type="submission" date="2006-01" db="EMBL/GenBank/DDBJ databases">
        <title>Oryza sativa chromosome 3 BAC OSJNBa0057E11 genomic sequence.</title>
        <authorList>
            <person name="Buell C.R."/>
            <person name="Yuan Q."/>
            <person name="Ouyang S."/>
            <person name="Liu J."/>
            <person name="Gansberger K."/>
            <person name="Jones K.M."/>
            <person name="Overton II L.L."/>
            <person name="Tsitrin T."/>
            <person name="Kim M.M."/>
            <person name="Bera J.J."/>
            <person name="Jin S.S."/>
            <person name="Fadrosh D.W."/>
            <person name="Tallon L.J."/>
            <person name="Koo H."/>
            <person name="Zismann V."/>
            <person name="Hsiao J."/>
            <person name="Blunt S."/>
            <person name="Vanaken S.S."/>
            <person name="Riedmuller S.B."/>
            <person name="Utterback T.T."/>
            <person name="Feldblyum T.V."/>
            <person name="Yang Q.Q."/>
            <person name="Haas B.J."/>
            <person name="Suh B.B."/>
            <person name="Peterson J.J."/>
            <person name="Quackenbush J."/>
            <person name="White O."/>
            <person name="Salzberg S.L."/>
            <person name="Fraser C.M."/>
        </authorList>
    </citation>
    <scope>NUCLEOTIDE SEQUENCE</scope>
</reference>
<reference evidence="2" key="1">
    <citation type="submission" date="2002-11" db="EMBL/GenBank/DDBJ databases">
        <authorList>
            <person name="Buell R."/>
        </authorList>
    </citation>
    <scope>NUCLEOTIDE SEQUENCE</scope>
</reference>
<dbReference type="Proteomes" id="UP000000763">
    <property type="component" value="Chromosome 3"/>
</dbReference>
<organism evidence="3 4">
    <name type="scientific">Oryza sativa subsp. japonica</name>
    <name type="common">Rice</name>
    <dbReference type="NCBI Taxonomy" id="39947"/>
    <lineage>
        <taxon>Eukaryota</taxon>
        <taxon>Viridiplantae</taxon>
        <taxon>Streptophyta</taxon>
        <taxon>Embryophyta</taxon>
        <taxon>Tracheophyta</taxon>
        <taxon>Spermatophyta</taxon>
        <taxon>Magnoliopsida</taxon>
        <taxon>Liliopsida</taxon>
        <taxon>Poales</taxon>
        <taxon>Poaceae</taxon>
        <taxon>BOP clade</taxon>
        <taxon>Oryzoideae</taxon>
        <taxon>Oryzeae</taxon>
        <taxon>Oryzinae</taxon>
        <taxon>Oryza</taxon>
        <taxon>Oryza sativa</taxon>
    </lineage>
</organism>
<reference evidence="4" key="3">
    <citation type="journal article" date="2005" name="Nature">
        <title>The map-based sequence of the rice genome.</title>
        <authorList>
            <consortium name="International rice genome sequencing project (IRGSP)"/>
            <person name="Matsumoto T."/>
            <person name="Wu J."/>
            <person name="Kanamori H."/>
            <person name="Katayose Y."/>
            <person name="Fujisawa M."/>
            <person name="Namiki N."/>
            <person name="Mizuno H."/>
            <person name="Yamamoto K."/>
            <person name="Antonio B.A."/>
            <person name="Baba T."/>
            <person name="Sakata K."/>
            <person name="Nagamura Y."/>
            <person name="Aoki H."/>
            <person name="Arikawa K."/>
            <person name="Arita K."/>
            <person name="Bito T."/>
            <person name="Chiden Y."/>
            <person name="Fujitsuka N."/>
            <person name="Fukunaka R."/>
            <person name="Hamada M."/>
            <person name="Harada C."/>
            <person name="Hayashi A."/>
            <person name="Hijishita S."/>
            <person name="Honda M."/>
            <person name="Hosokawa S."/>
            <person name="Ichikawa Y."/>
            <person name="Idonuma A."/>
            <person name="Iijima M."/>
            <person name="Ikeda M."/>
            <person name="Ikeno M."/>
            <person name="Ito K."/>
            <person name="Ito S."/>
            <person name="Ito T."/>
            <person name="Ito Y."/>
            <person name="Ito Y."/>
            <person name="Iwabuchi A."/>
            <person name="Kamiya K."/>
            <person name="Karasawa W."/>
            <person name="Kurita K."/>
            <person name="Katagiri S."/>
            <person name="Kikuta A."/>
            <person name="Kobayashi H."/>
            <person name="Kobayashi N."/>
            <person name="Machita K."/>
            <person name="Maehara T."/>
            <person name="Masukawa M."/>
            <person name="Mizubayashi T."/>
            <person name="Mukai Y."/>
            <person name="Nagasaki H."/>
            <person name="Nagata Y."/>
            <person name="Naito S."/>
            <person name="Nakashima M."/>
            <person name="Nakama Y."/>
            <person name="Nakamichi Y."/>
            <person name="Nakamura M."/>
            <person name="Meguro A."/>
            <person name="Negishi M."/>
            <person name="Ohta I."/>
            <person name="Ohta T."/>
            <person name="Okamoto M."/>
            <person name="Ono N."/>
            <person name="Saji S."/>
            <person name="Sakaguchi M."/>
            <person name="Sakai K."/>
            <person name="Shibata M."/>
            <person name="Shimokawa T."/>
            <person name="Song J."/>
            <person name="Takazaki Y."/>
            <person name="Terasawa K."/>
            <person name="Tsugane M."/>
            <person name="Tsuji K."/>
            <person name="Ueda S."/>
            <person name="Waki K."/>
            <person name="Yamagata H."/>
            <person name="Yamamoto M."/>
            <person name="Yamamoto S."/>
            <person name="Yamane H."/>
            <person name="Yoshiki S."/>
            <person name="Yoshihara R."/>
            <person name="Yukawa K."/>
            <person name="Zhong H."/>
            <person name="Yano M."/>
            <person name="Yuan Q."/>
            <person name="Ouyang S."/>
            <person name="Liu J."/>
            <person name="Jones K.M."/>
            <person name="Gansberger K."/>
            <person name="Moffat K."/>
            <person name="Hill J."/>
            <person name="Bera J."/>
            <person name="Fadrosh D."/>
            <person name="Jin S."/>
            <person name="Johri S."/>
            <person name="Kim M."/>
            <person name="Overton L."/>
            <person name="Reardon M."/>
            <person name="Tsitrin T."/>
            <person name="Vuong H."/>
            <person name="Weaver B."/>
            <person name="Ciecko A."/>
            <person name="Tallon L."/>
            <person name="Jackson J."/>
            <person name="Pai G."/>
            <person name="Aken S.V."/>
            <person name="Utterback T."/>
            <person name="Reidmuller S."/>
            <person name="Feldblyum T."/>
            <person name="Hsiao J."/>
            <person name="Zismann V."/>
            <person name="Iobst S."/>
            <person name="de Vazeille A.R."/>
            <person name="Buell C.R."/>
            <person name="Ying K."/>
            <person name="Li Y."/>
            <person name="Lu T."/>
            <person name="Huang Y."/>
            <person name="Zhao Q."/>
            <person name="Feng Q."/>
            <person name="Zhang L."/>
            <person name="Zhu J."/>
            <person name="Weng Q."/>
            <person name="Mu J."/>
            <person name="Lu Y."/>
            <person name="Fan D."/>
            <person name="Liu Y."/>
            <person name="Guan J."/>
            <person name="Zhang Y."/>
            <person name="Yu S."/>
            <person name="Liu X."/>
            <person name="Zhang Y."/>
            <person name="Hong G."/>
            <person name="Han B."/>
            <person name="Choisne N."/>
            <person name="Demange N."/>
            <person name="Orjeda G."/>
            <person name="Samain S."/>
            <person name="Cattolico L."/>
            <person name="Pelletier E."/>
            <person name="Couloux A."/>
            <person name="Segurens B."/>
            <person name="Wincker P."/>
            <person name="D'Hont A."/>
            <person name="Scarpelli C."/>
            <person name="Weissenbach J."/>
            <person name="Salanoubat M."/>
            <person name="Quetier F."/>
            <person name="Yu Y."/>
            <person name="Kim H.R."/>
            <person name="Rambo T."/>
            <person name="Currie J."/>
            <person name="Collura K."/>
            <person name="Luo M."/>
            <person name="Yang T."/>
            <person name="Ammiraju J.S.S."/>
            <person name="Engler F."/>
            <person name="Soderlund C."/>
            <person name="Wing R.A."/>
            <person name="Palmer L.E."/>
            <person name="de la Bastide M."/>
            <person name="Spiegel L."/>
            <person name="Nascimento L."/>
            <person name="Zutavern T."/>
            <person name="O'Shaughnessy A."/>
            <person name="Dike S."/>
            <person name="Dedhia N."/>
            <person name="Preston R."/>
            <person name="Balija V."/>
            <person name="McCombie W.R."/>
            <person name="Chow T."/>
            <person name="Chen H."/>
            <person name="Chung M."/>
            <person name="Chen C."/>
            <person name="Shaw J."/>
            <person name="Wu H."/>
            <person name="Hsiao K."/>
            <person name="Chao Y."/>
            <person name="Chu M."/>
            <person name="Cheng C."/>
            <person name="Hour A."/>
            <person name="Lee P."/>
            <person name="Lin S."/>
            <person name="Lin Y."/>
            <person name="Liou J."/>
            <person name="Liu S."/>
            <person name="Hsing Y."/>
            <person name="Raghuvanshi S."/>
            <person name="Mohanty A."/>
            <person name="Bharti A.K."/>
            <person name="Gaur A."/>
            <person name="Gupta V."/>
            <person name="Kumar D."/>
            <person name="Ravi V."/>
            <person name="Vij S."/>
            <person name="Kapur A."/>
            <person name="Khurana P."/>
            <person name="Khurana P."/>
            <person name="Khurana J.P."/>
            <person name="Tyagi A.K."/>
            <person name="Gaikwad K."/>
            <person name="Singh A."/>
            <person name="Dalal V."/>
            <person name="Srivastava S."/>
            <person name="Dixit A."/>
            <person name="Pal A.K."/>
            <person name="Ghazi I.A."/>
            <person name="Yadav M."/>
            <person name="Pandit A."/>
            <person name="Bhargava A."/>
            <person name="Sureshbabu K."/>
            <person name="Batra K."/>
            <person name="Sharma T.R."/>
            <person name="Mohapatra T."/>
            <person name="Singh N.K."/>
            <person name="Messing J."/>
            <person name="Nelson A.B."/>
            <person name="Fuks G."/>
            <person name="Kavchok S."/>
            <person name="Keizer G."/>
            <person name="Linton E."/>
            <person name="Llaca V."/>
            <person name="Song R."/>
            <person name="Tanyolac B."/>
            <person name="Young S."/>
            <person name="Ho-Il K."/>
            <person name="Hahn J.H."/>
            <person name="Sangsakoo G."/>
            <person name="Vanavichit A."/>
            <person name="de Mattos Luiz.A.T."/>
            <person name="Zimmer P.D."/>
            <person name="Malone G."/>
            <person name="Dellagostin O."/>
            <person name="de Oliveira A.C."/>
            <person name="Bevan M."/>
            <person name="Bancroft I."/>
            <person name="Minx P."/>
            <person name="Cordum H."/>
            <person name="Wilson R."/>
            <person name="Cheng Z."/>
            <person name="Jin W."/>
            <person name="Jiang J."/>
            <person name="Leong S.A."/>
            <person name="Iwama H."/>
            <person name="Gojobori T."/>
            <person name="Itoh T."/>
            <person name="Niimura Y."/>
            <person name="Fujii Y."/>
            <person name="Habara T."/>
            <person name="Sakai H."/>
            <person name="Sato Y."/>
            <person name="Wilson G."/>
            <person name="Kumar K."/>
            <person name="McCouch S."/>
            <person name="Juretic N."/>
            <person name="Hoen D."/>
            <person name="Wright S."/>
            <person name="Bruskiewich R."/>
            <person name="Bureau T."/>
            <person name="Miyao A."/>
            <person name="Hirochika H."/>
            <person name="Nishikawa T."/>
            <person name="Kadowaki K."/>
            <person name="Sugiura M."/>
            <person name="Burr B."/>
            <person name="Sasaki T."/>
        </authorList>
    </citation>
    <scope>NUCLEOTIDE SEQUENCE [LARGE SCALE GENOMIC DNA]</scope>
    <source>
        <strain evidence="4">cv. Nipponbare</strain>
    </source>
</reference>
<sequence>MVLTIIAYHFFLQGVDVFYSDAPLPGVRGKRCADELPSGERSSKHTASGTTYAGTPGRVVGGPKGFGKLSTQDDPGRAESSLGIKGAGAQVDPEPTPAVAGEQADAYGDAAPGTQVAAEGVKAGDASVQPGAAGEHANVYNDAAPGARAGAEGTKAGDVSTQSGGEDDGDLREQAPGTQPSGGDGAAECATGSSRRGGDAGAKTNAGGRLSSSLRRSLPCAFSPLGAEGGPGRHAGKEATGNNEEEVGQQEREALKKVFDDAADKADAEAMNEAGIILMQKMQPTGREGLPKRRRLVAKTSAAKLTAKLEEALKESNDLRTQLACNFRLSFALIGFVLTLWIDVSFPTVAQATIESDAAEKEQLAKDLKDKTTAFDNFAS</sequence>
<reference evidence="3" key="2">
    <citation type="submission" date="2003-05" db="EMBL/GenBank/DDBJ databases">
        <authorList>
            <person name="Buell R."/>
            <person name="Liu J."/>
            <person name="Childs K."/>
            <person name="Zaborsky J."/>
            <person name="Tallon L."/>
            <person name="Wirtz U."/>
            <person name="Wei F."/>
            <person name="Kuang H."/>
            <person name="Zhang P."/>
            <person name="Marano M."/>
            <person name="Baker B."/>
        </authorList>
    </citation>
    <scope>NUCLEOTIDE SEQUENCE</scope>
</reference>
<proteinExistence type="predicted"/>
<evidence type="ECO:0000313" key="2">
    <source>
        <dbReference type="EMBL" id="AAN64446.1"/>
    </source>
</evidence>
<evidence type="ECO:0000313" key="4">
    <source>
        <dbReference type="Proteomes" id="UP000000763"/>
    </source>
</evidence>
<dbReference type="EMBL" id="AC091233">
    <property type="protein sequence ID" value="AAP44585.1"/>
    <property type="molecule type" value="Genomic_DNA"/>
</dbReference>
<name>Q7G7H1_ORYSJ</name>
<protein>
    <submittedName>
        <fullName evidence="2">Circumsporozoite protein</fullName>
    </submittedName>
</protein>
<dbReference type="AlphaFoldDB" id="Q7G7H1"/>
<feature type="region of interest" description="Disordered" evidence="1">
    <location>
        <begin position="33"/>
        <end position="100"/>
    </location>
</feature>